<dbReference type="Proteomes" id="UP000265361">
    <property type="component" value="Unassembled WGS sequence"/>
</dbReference>
<dbReference type="Gene3D" id="1.10.510.10">
    <property type="entry name" value="Transferase(Phosphotransferase) domain 1"/>
    <property type="match status" value="1"/>
</dbReference>
<organism evidence="8 9">
    <name type="scientific">Clavibacter nebraskensis</name>
    <dbReference type="NCBI Taxonomy" id="31963"/>
    <lineage>
        <taxon>Bacteria</taxon>
        <taxon>Bacillati</taxon>
        <taxon>Actinomycetota</taxon>
        <taxon>Actinomycetes</taxon>
        <taxon>Micrococcales</taxon>
        <taxon>Microbacteriaceae</taxon>
        <taxon>Clavibacter</taxon>
    </lineage>
</organism>
<name>A0A399QPZ8_9MICO</name>
<evidence type="ECO:0000256" key="3">
    <source>
        <dbReference type="ARBA" id="ARBA00022679"/>
    </source>
</evidence>
<evidence type="ECO:0000256" key="2">
    <source>
        <dbReference type="ARBA" id="ARBA00022527"/>
    </source>
</evidence>
<keyword evidence="5 8" id="KW-0418">Kinase</keyword>
<proteinExistence type="predicted"/>
<dbReference type="PROSITE" id="PS50011">
    <property type="entry name" value="PROTEIN_KINASE_DOM"/>
    <property type="match status" value="1"/>
</dbReference>
<dbReference type="EMBL" id="QWED01000005">
    <property type="protein sequence ID" value="RIJ19437.1"/>
    <property type="molecule type" value="Genomic_DNA"/>
</dbReference>
<evidence type="ECO:0000256" key="1">
    <source>
        <dbReference type="ARBA" id="ARBA00012513"/>
    </source>
</evidence>
<keyword evidence="2 8" id="KW-0723">Serine/threonine-protein kinase</keyword>
<keyword evidence="4" id="KW-0547">Nucleotide-binding</keyword>
<dbReference type="Pfam" id="PF00069">
    <property type="entry name" value="Pkinase"/>
    <property type="match status" value="1"/>
</dbReference>
<dbReference type="GO" id="GO:0005524">
    <property type="term" value="F:ATP binding"/>
    <property type="evidence" value="ECO:0007669"/>
    <property type="project" value="UniProtKB-KW"/>
</dbReference>
<dbReference type="GO" id="GO:0004674">
    <property type="term" value="F:protein serine/threonine kinase activity"/>
    <property type="evidence" value="ECO:0007669"/>
    <property type="project" value="UniProtKB-KW"/>
</dbReference>
<dbReference type="InterPro" id="IPR008271">
    <property type="entry name" value="Ser/Thr_kinase_AS"/>
</dbReference>
<reference evidence="8 9" key="1">
    <citation type="submission" date="2018-08" db="EMBL/GenBank/DDBJ databases">
        <title>Genome Sequence of Clavibacter michiganensis Subspecies type strains, and the Atypical Peach-Colored Strains Isolated from Tomato.</title>
        <authorList>
            <person name="Osdaghi E."/>
            <person name="Portier P."/>
            <person name="Briand M."/>
            <person name="Jacques M.-A."/>
        </authorList>
    </citation>
    <scope>NUCLEOTIDE SEQUENCE [LARGE SCALE GENOMIC DNA]</scope>
    <source>
        <strain evidence="8 9">CFBP 7577</strain>
    </source>
</reference>
<evidence type="ECO:0000313" key="8">
    <source>
        <dbReference type="EMBL" id="RIJ19437.1"/>
    </source>
</evidence>
<accession>A0A399QPZ8</accession>
<protein>
    <recommendedName>
        <fullName evidence="1">non-specific serine/threonine protein kinase</fullName>
        <ecNumber evidence="1">2.7.11.1</ecNumber>
    </recommendedName>
</protein>
<keyword evidence="3" id="KW-0808">Transferase</keyword>
<evidence type="ECO:0000313" key="9">
    <source>
        <dbReference type="Proteomes" id="UP000265361"/>
    </source>
</evidence>
<evidence type="ECO:0000256" key="4">
    <source>
        <dbReference type="ARBA" id="ARBA00022741"/>
    </source>
</evidence>
<dbReference type="AlphaFoldDB" id="A0A399QPZ8"/>
<evidence type="ECO:0000259" key="7">
    <source>
        <dbReference type="PROSITE" id="PS50011"/>
    </source>
</evidence>
<sequence>MAKYRVGSRIGNGGQGEVWHGSAQDGTQVAIKYMTLAPTAEEREADLVRFKREIKCQASLDHPGIAPILAVNLKDSPPWFVMPLASGTVRDLLNEHPNGLPENEAMRIFVGVLEAMEYAHAEHVIHRDIKPENILLIDGKPVLADFGIGRRLQSDSTTLTVANRGMGSLGYSAPEQLTDAHGVDHRADIYALGRVLHELLCGKNEIFHVDLDAIPARFRYIVMKATQQQADRRFDTAAEMAREIALLVGGGEQLLAPGDRAKSIIQKLASRLGTRKAEPKLAELARVLIDNSDDLQLYLHVFTNTPEAVLAALAEQFPHEYRQIMDVFDSYAEGGHPWSFTDTLAIFLSAAYRSTSQLHVHEQILNRLLILGHEHNRWFVGKQFVALAIDAMTDSSYVSVIAGILRENPSAIPFVADELRSHALPPLVAQLLRN</sequence>
<dbReference type="SMART" id="SM00220">
    <property type="entry name" value="S_TKc"/>
    <property type="match status" value="1"/>
</dbReference>
<keyword evidence="6" id="KW-0067">ATP-binding</keyword>
<dbReference type="RefSeq" id="WP_237580927.1">
    <property type="nucleotide sequence ID" value="NZ_CP040797.1"/>
</dbReference>
<dbReference type="InterPro" id="IPR000719">
    <property type="entry name" value="Prot_kinase_dom"/>
</dbReference>
<comment type="caution">
    <text evidence="8">The sequence shown here is derived from an EMBL/GenBank/DDBJ whole genome shotgun (WGS) entry which is preliminary data.</text>
</comment>
<dbReference type="PROSITE" id="PS00108">
    <property type="entry name" value="PROTEIN_KINASE_ST"/>
    <property type="match status" value="1"/>
</dbReference>
<dbReference type="SUPFAM" id="SSF56112">
    <property type="entry name" value="Protein kinase-like (PK-like)"/>
    <property type="match status" value="1"/>
</dbReference>
<gene>
    <name evidence="8" type="ORF">DZF97_00645</name>
</gene>
<dbReference type="PANTHER" id="PTHR43289">
    <property type="entry name" value="MITOGEN-ACTIVATED PROTEIN KINASE KINASE KINASE 20-RELATED"/>
    <property type="match status" value="1"/>
</dbReference>
<feature type="domain" description="Protein kinase" evidence="7">
    <location>
        <begin position="4"/>
        <end position="339"/>
    </location>
</feature>
<dbReference type="InterPro" id="IPR011009">
    <property type="entry name" value="Kinase-like_dom_sf"/>
</dbReference>
<dbReference type="PANTHER" id="PTHR43289:SF6">
    <property type="entry name" value="SERINE_THREONINE-PROTEIN KINASE NEKL-3"/>
    <property type="match status" value="1"/>
</dbReference>
<dbReference type="CDD" id="cd14014">
    <property type="entry name" value="STKc_PknB_like"/>
    <property type="match status" value="1"/>
</dbReference>
<dbReference type="EC" id="2.7.11.1" evidence="1"/>
<evidence type="ECO:0000256" key="5">
    <source>
        <dbReference type="ARBA" id="ARBA00022777"/>
    </source>
</evidence>
<evidence type="ECO:0000256" key="6">
    <source>
        <dbReference type="ARBA" id="ARBA00022840"/>
    </source>
</evidence>